<dbReference type="SUPFAM" id="SSF81853">
    <property type="entry name" value="Family 10 polysaccharide lyase"/>
    <property type="match status" value="1"/>
</dbReference>
<organism evidence="2 3">
    <name type="scientific">Bacteroides xylanisolvens</name>
    <dbReference type="NCBI Taxonomy" id="371601"/>
    <lineage>
        <taxon>Bacteria</taxon>
        <taxon>Pseudomonadati</taxon>
        <taxon>Bacteroidota</taxon>
        <taxon>Bacteroidia</taxon>
        <taxon>Bacteroidales</taxon>
        <taxon>Bacteroidaceae</taxon>
        <taxon>Bacteroides</taxon>
    </lineage>
</organism>
<evidence type="ECO:0000313" key="3">
    <source>
        <dbReference type="Proteomes" id="UP000474077"/>
    </source>
</evidence>
<dbReference type="Proteomes" id="UP000474077">
    <property type="component" value="Unassembled WGS sequence"/>
</dbReference>
<dbReference type="InterPro" id="IPR010598">
    <property type="entry name" value="C5-epim_C"/>
</dbReference>
<gene>
    <name evidence="2" type="ORF">GA560_01340</name>
</gene>
<name>A0A4V1YFY0_9BACE</name>
<dbReference type="PANTHER" id="PTHR13174">
    <property type="entry name" value="D-GLUCURONYL C5-EPIMERASE"/>
    <property type="match status" value="1"/>
</dbReference>
<dbReference type="PANTHER" id="PTHR13174:SF3">
    <property type="entry name" value="D-GLUCURONYL C5-EPIMERASE"/>
    <property type="match status" value="1"/>
</dbReference>
<accession>A0A4V1YFY0</accession>
<dbReference type="EMBL" id="WDER01000002">
    <property type="protein sequence ID" value="KAB6086857.1"/>
    <property type="molecule type" value="Genomic_DNA"/>
</dbReference>
<feature type="domain" description="D-glucuronyl C5-epimerase C-terminal" evidence="1">
    <location>
        <begin position="128"/>
        <end position="281"/>
    </location>
</feature>
<dbReference type="AlphaFoldDB" id="A0A4V1YFY0"/>
<evidence type="ECO:0000259" key="1">
    <source>
        <dbReference type="Pfam" id="PF06662"/>
    </source>
</evidence>
<protein>
    <submittedName>
        <fullName evidence="2">Thioredoxin</fullName>
    </submittedName>
</protein>
<proteinExistence type="predicted"/>
<evidence type="ECO:0000313" key="2">
    <source>
        <dbReference type="EMBL" id="KAB6086857.1"/>
    </source>
</evidence>
<dbReference type="GO" id="GO:0047464">
    <property type="term" value="F:heparosan-N-sulfate-glucuronate 5-epimerase activity"/>
    <property type="evidence" value="ECO:0007669"/>
    <property type="project" value="InterPro"/>
</dbReference>
<sequence length="303" mass="35492">MGVSLFKLKKWTNMLRGNSVYHVDQDEGKHYSKTEVKGFYNNFTDKVLLFGKDDDEVPTTVVDTGETIYFSIAIFQYGLASYDLYLASDKKDKSMYDKVIACANWGVDNQQEDGSWVTFAYENPAYPYSAMAQGEGVSLLIRAYNETGDEKYMVCFKKAMAFMLTSFEEGGPTLYNSDGVFLYECPKDPLILNGWIFSFWGLWDYCLTVKEDKRAKNVLDSTLETMVKWLPKFDLSYWSMYEDGKRICSPFYHKLHVAQLNVMYDLTEREEFKYYANRWNKFQHNWLYRKIAFVKKAVQKILE</sequence>
<comment type="caution">
    <text evidence="2">The sequence shown here is derived from an EMBL/GenBank/DDBJ whole genome shotgun (WGS) entry which is preliminary data.</text>
</comment>
<reference evidence="2 3" key="1">
    <citation type="journal article" date="2019" name="Nat. Med.">
        <title>A library of human gut bacterial isolates paired with longitudinal multiomics data enables mechanistic microbiome research.</title>
        <authorList>
            <person name="Poyet M."/>
            <person name="Groussin M."/>
            <person name="Gibbons S.M."/>
            <person name="Avila-Pacheco J."/>
            <person name="Jiang X."/>
            <person name="Kearney S.M."/>
            <person name="Perrotta A.R."/>
            <person name="Berdy B."/>
            <person name="Zhao S."/>
            <person name="Lieberman T.D."/>
            <person name="Swanson P.K."/>
            <person name="Smith M."/>
            <person name="Roesemann S."/>
            <person name="Alexander J.E."/>
            <person name="Rich S.A."/>
            <person name="Livny J."/>
            <person name="Vlamakis H."/>
            <person name="Clish C."/>
            <person name="Bullock K."/>
            <person name="Deik A."/>
            <person name="Scott J."/>
            <person name="Pierce K.A."/>
            <person name="Xavier R.J."/>
            <person name="Alm E.J."/>
        </authorList>
    </citation>
    <scope>NUCLEOTIDE SEQUENCE [LARGE SCALE GENOMIC DNA]</scope>
    <source>
        <strain evidence="2 3">BIOML-A73</strain>
    </source>
</reference>
<dbReference type="Pfam" id="PF06662">
    <property type="entry name" value="C5-epim_C"/>
    <property type="match status" value="1"/>
</dbReference>
<dbReference type="GO" id="GO:0015012">
    <property type="term" value="P:heparan sulfate proteoglycan biosynthetic process"/>
    <property type="evidence" value="ECO:0007669"/>
    <property type="project" value="InterPro"/>
</dbReference>
<dbReference type="InterPro" id="IPR039721">
    <property type="entry name" value="C5-epimerase"/>
</dbReference>